<evidence type="ECO:0000256" key="5">
    <source>
        <dbReference type="ARBA" id="ARBA00023136"/>
    </source>
</evidence>
<keyword evidence="2" id="KW-1003">Cell membrane</keyword>
<evidence type="ECO:0000256" key="2">
    <source>
        <dbReference type="ARBA" id="ARBA00022475"/>
    </source>
</evidence>
<protein>
    <submittedName>
        <fullName evidence="9">Putative ABC transport system permease protein</fullName>
    </submittedName>
</protein>
<feature type="transmembrane region" description="Helical" evidence="7">
    <location>
        <begin position="220"/>
        <end position="244"/>
    </location>
</feature>
<accession>A0A7W8QR66</accession>
<dbReference type="GO" id="GO:0005886">
    <property type="term" value="C:plasma membrane"/>
    <property type="evidence" value="ECO:0007669"/>
    <property type="project" value="UniProtKB-SubCell"/>
</dbReference>
<proteinExistence type="inferred from homology"/>
<keyword evidence="5 7" id="KW-0472">Membrane</keyword>
<feature type="transmembrane region" description="Helical" evidence="7">
    <location>
        <begin position="603"/>
        <end position="626"/>
    </location>
</feature>
<feature type="transmembrane region" description="Helical" evidence="7">
    <location>
        <begin position="99"/>
        <end position="121"/>
    </location>
</feature>
<feature type="transmembrane region" description="Helical" evidence="7">
    <location>
        <begin position="505"/>
        <end position="532"/>
    </location>
</feature>
<feature type="transmembrane region" description="Helical" evidence="7">
    <location>
        <begin position="20"/>
        <end position="41"/>
    </location>
</feature>
<dbReference type="RefSeq" id="WP_184396508.1">
    <property type="nucleotide sequence ID" value="NZ_BAAAJD010000008.1"/>
</dbReference>
<evidence type="ECO:0000256" key="1">
    <source>
        <dbReference type="ARBA" id="ARBA00004651"/>
    </source>
</evidence>
<feature type="transmembrane region" description="Helical" evidence="7">
    <location>
        <begin position="196"/>
        <end position="214"/>
    </location>
</feature>
<dbReference type="PANTHER" id="PTHR30572:SF4">
    <property type="entry name" value="ABC TRANSPORTER PERMEASE YTRF"/>
    <property type="match status" value="1"/>
</dbReference>
<sequence>MIWISLRTLRDRWPSFAGSLLIIALGVAQISAVGMTLLAAGRDGRDFEGALNLLGMTMVVTTFVSVFVIASTFAYSVAQRRREFALLRSLGAGPVRVRAVLYGEALLIAAAAGAAGCLLGLPLAEGLLRLMYAAGITPGVPEVRYEAAPLAVAVCVGTAVALAGVWGPARRIRRIRPIEALREASVDTGAMTFGRWVLGLGCAGLAAFIGYALVNATGDVVFVLTMGMGMVAVVAAAFLAPVLVPPAAAALSWPASFLPGAGAMLVRENMRTAVRRTASLCAPVLLTVGLSGLLAGSVSLTSAAMARATAEWTSADMVVTATGTGGLSEDVLDRLRSVPGAELAVLDVADADLGAIAAPVAFADPGDLARAIDPPAVQGSLSELREGGLVLDALVAAESGLEVGDSVEVRLPGGAGTGLRVQGVLAEGPWNAMSYAAVPPGSEVAEAAAAAGPEGPGATFLYASAGAGTGPEELRGALEEAVGDADARVDAAGEVEPGRQENDRMVAVLGALVLGMGLFCSCLAIANTLVMSAGDRARDLGALRLAGASPGQVLRVVAAEAAAVVALGALLGWGVVIGVLTLLHRALSAEVAGVPPALPWGPLLGLTAVCAVIALPSAVLPARAVLRRSVSPTGVRE</sequence>
<feature type="domain" description="ABC3 transporter permease C-terminal" evidence="8">
    <location>
        <begin position="512"/>
        <end position="629"/>
    </location>
</feature>
<feature type="transmembrane region" description="Helical" evidence="7">
    <location>
        <begin position="280"/>
        <end position="300"/>
    </location>
</feature>
<comment type="subcellular location">
    <subcellularLocation>
        <location evidence="1">Cell membrane</location>
        <topology evidence="1">Multi-pass membrane protein</topology>
    </subcellularLocation>
</comment>
<dbReference type="AlphaFoldDB" id="A0A7W8QR66"/>
<keyword evidence="3 7" id="KW-0812">Transmembrane</keyword>
<keyword evidence="10" id="KW-1185">Reference proteome</keyword>
<dbReference type="EMBL" id="JACHDB010000001">
    <property type="protein sequence ID" value="MBB5435092.1"/>
    <property type="molecule type" value="Genomic_DNA"/>
</dbReference>
<evidence type="ECO:0000256" key="4">
    <source>
        <dbReference type="ARBA" id="ARBA00022989"/>
    </source>
</evidence>
<feature type="domain" description="ABC3 transporter permease C-terminal" evidence="8">
    <location>
        <begin position="57"/>
        <end position="176"/>
    </location>
</feature>
<dbReference type="GO" id="GO:0022857">
    <property type="term" value="F:transmembrane transporter activity"/>
    <property type="evidence" value="ECO:0007669"/>
    <property type="project" value="TreeGrafter"/>
</dbReference>
<organism evidence="9 10">
    <name type="scientific">Nocardiopsis composta</name>
    <dbReference type="NCBI Taxonomy" id="157465"/>
    <lineage>
        <taxon>Bacteria</taxon>
        <taxon>Bacillati</taxon>
        <taxon>Actinomycetota</taxon>
        <taxon>Actinomycetes</taxon>
        <taxon>Streptosporangiales</taxon>
        <taxon>Nocardiopsidaceae</taxon>
        <taxon>Nocardiopsis</taxon>
    </lineage>
</organism>
<evidence type="ECO:0000313" key="9">
    <source>
        <dbReference type="EMBL" id="MBB5435092.1"/>
    </source>
</evidence>
<comment type="caution">
    <text evidence="9">The sequence shown here is derived from an EMBL/GenBank/DDBJ whole genome shotgun (WGS) entry which is preliminary data.</text>
</comment>
<gene>
    <name evidence="9" type="ORF">HDA36_005176</name>
</gene>
<reference evidence="9 10" key="1">
    <citation type="submission" date="2020-08" db="EMBL/GenBank/DDBJ databases">
        <title>Sequencing the genomes of 1000 actinobacteria strains.</title>
        <authorList>
            <person name="Klenk H.-P."/>
        </authorList>
    </citation>
    <scope>NUCLEOTIDE SEQUENCE [LARGE SCALE GENOMIC DNA]</scope>
    <source>
        <strain evidence="9 10">DSM 44551</strain>
    </source>
</reference>
<dbReference type="InterPro" id="IPR003838">
    <property type="entry name" value="ABC3_permease_C"/>
</dbReference>
<evidence type="ECO:0000256" key="3">
    <source>
        <dbReference type="ARBA" id="ARBA00022692"/>
    </source>
</evidence>
<name>A0A7W8QR66_9ACTN</name>
<dbReference type="PANTHER" id="PTHR30572">
    <property type="entry name" value="MEMBRANE COMPONENT OF TRANSPORTER-RELATED"/>
    <property type="match status" value="1"/>
</dbReference>
<evidence type="ECO:0000313" key="10">
    <source>
        <dbReference type="Proteomes" id="UP000572635"/>
    </source>
</evidence>
<dbReference type="Proteomes" id="UP000572635">
    <property type="component" value="Unassembled WGS sequence"/>
</dbReference>
<evidence type="ECO:0000256" key="7">
    <source>
        <dbReference type="SAM" id="Phobius"/>
    </source>
</evidence>
<dbReference type="Pfam" id="PF02687">
    <property type="entry name" value="FtsX"/>
    <property type="match status" value="2"/>
</dbReference>
<evidence type="ECO:0000259" key="8">
    <source>
        <dbReference type="Pfam" id="PF02687"/>
    </source>
</evidence>
<feature type="transmembrane region" description="Helical" evidence="7">
    <location>
        <begin position="53"/>
        <end position="78"/>
    </location>
</feature>
<evidence type="ECO:0000256" key="6">
    <source>
        <dbReference type="ARBA" id="ARBA00038076"/>
    </source>
</evidence>
<dbReference type="InterPro" id="IPR050250">
    <property type="entry name" value="Macrolide_Exporter_MacB"/>
</dbReference>
<feature type="transmembrane region" description="Helical" evidence="7">
    <location>
        <begin position="147"/>
        <end position="166"/>
    </location>
</feature>
<feature type="transmembrane region" description="Helical" evidence="7">
    <location>
        <begin position="553"/>
        <end position="583"/>
    </location>
</feature>
<comment type="similarity">
    <text evidence="6">Belongs to the ABC-4 integral membrane protein family.</text>
</comment>
<keyword evidence="4 7" id="KW-1133">Transmembrane helix</keyword>